<protein>
    <submittedName>
        <fullName evidence="2">Uncharacterized protein</fullName>
    </submittedName>
</protein>
<dbReference type="RefSeq" id="XP_056765322.1">
    <property type="nucleotide sequence ID" value="XM_056909618.1"/>
</dbReference>
<feature type="compositionally biased region" description="Low complexity" evidence="1">
    <location>
        <begin position="50"/>
        <end position="59"/>
    </location>
</feature>
<evidence type="ECO:0000313" key="2">
    <source>
        <dbReference type="EMBL" id="KAJ5449787.1"/>
    </source>
</evidence>
<organism evidence="2 3">
    <name type="scientific">Penicillium daleae</name>
    <dbReference type="NCBI Taxonomy" id="63821"/>
    <lineage>
        <taxon>Eukaryota</taxon>
        <taxon>Fungi</taxon>
        <taxon>Dikarya</taxon>
        <taxon>Ascomycota</taxon>
        <taxon>Pezizomycotina</taxon>
        <taxon>Eurotiomycetes</taxon>
        <taxon>Eurotiomycetidae</taxon>
        <taxon>Eurotiales</taxon>
        <taxon>Aspergillaceae</taxon>
        <taxon>Penicillium</taxon>
    </lineage>
</organism>
<evidence type="ECO:0000313" key="3">
    <source>
        <dbReference type="Proteomes" id="UP001213681"/>
    </source>
</evidence>
<dbReference type="AlphaFoldDB" id="A0AAD6G1J3"/>
<reference evidence="2" key="2">
    <citation type="journal article" date="2023" name="IMA Fungus">
        <title>Comparative genomic study of the Penicillium genus elucidates a diverse pangenome and 15 lateral gene transfer events.</title>
        <authorList>
            <person name="Petersen C."/>
            <person name="Sorensen T."/>
            <person name="Nielsen M.R."/>
            <person name="Sondergaard T.E."/>
            <person name="Sorensen J.L."/>
            <person name="Fitzpatrick D.A."/>
            <person name="Frisvad J.C."/>
            <person name="Nielsen K.L."/>
        </authorList>
    </citation>
    <scope>NUCLEOTIDE SEQUENCE</scope>
    <source>
        <strain evidence="2">IBT 16125</strain>
    </source>
</reference>
<reference evidence="2" key="1">
    <citation type="submission" date="2022-12" db="EMBL/GenBank/DDBJ databases">
        <authorList>
            <person name="Petersen C."/>
        </authorList>
    </citation>
    <scope>NUCLEOTIDE SEQUENCE</scope>
    <source>
        <strain evidence="2">IBT 16125</strain>
    </source>
</reference>
<dbReference type="Proteomes" id="UP001213681">
    <property type="component" value="Unassembled WGS sequence"/>
</dbReference>
<name>A0AAD6G1J3_9EURO</name>
<dbReference type="EMBL" id="JAPVEA010000006">
    <property type="protein sequence ID" value="KAJ5449787.1"/>
    <property type="molecule type" value="Genomic_DNA"/>
</dbReference>
<accession>A0AAD6G1J3</accession>
<keyword evidence="3" id="KW-1185">Reference proteome</keyword>
<proteinExistence type="predicted"/>
<feature type="region of interest" description="Disordered" evidence="1">
    <location>
        <begin position="40"/>
        <end position="67"/>
    </location>
</feature>
<sequence>MTNNASNEKYSATYQVLYSPLLLEQILTWISEDTNGYWPRPEAPKKPQALNSTSNLNPNSDDDSDYDPTKYIESGGVLLRCALVNKHWFHESTRILWRHWKDQNLCRSVLTETFAKMKLDRRQFYANMINRADLLLIGEYIACQVTQSITLSGEQRACQVVRSIFEDITFPNLRAVHLTVPGHFDKRVEIPIFRAPRLKTLLLDPEYDWLPVSYSVSQDQWKMLFELIVDRFPDLENIEFEDQAKVWPGEIQKLRDRLCHLKNLNVWGVEESTVIGRGL</sequence>
<evidence type="ECO:0000256" key="1">
    <source>
        <dbReference type="SAM" id="MobiDB-lite"/>
    </source>
</evidence>
<gene>
    <name evidence="2" type="ORF">N7458_006236</name>
</gene>
<dbReference type="GeneID" id="81599861"/>
<comment type="caution">
    <text evidence="2">The sequence shown here is derived from an EMBL/GenBank/DDBJ whole genome shotgun (WGS) entry which is preliminary data.</text>
</comment>